<evidence type="ECO:0000256" key="4">
    <source>
        <dbReference type="ARBA" id="ARBA00022605"/>
    </source>
</evidence>
<dbReference type="GO" id="GO:0004056">
    <property type="term" value="F:argininosuccinate lyase activity"/>
    <property type="evidence" value="ECO:0007669"/>
    <property type="project" value="UniProtKB-UniRule"/>
</dbReference>
<dbReference type="UniPathway" id="UPA00068">
    <property type="reaction ID" value="UER00114"/>
</dbReference>
<dbReference type="KEGG" id="dtn:DTL3_1461"/>
<feature type="domain" description="Argininosuccinate lyase C-terminal" evidence="7">
    <location>
        <begin position="359"/>
        <end position="426"/>
    </location>
</feature>
<dbReference type="InterPro" id="IPR020557">
    <property type="entry name" value="Fumarate_lyase_CS"/>
</dbReference>
<dbReference type="EMBL" id="LN824141">
    <property type="protein sequence ID" value="CEP78753.1"/>
    <property type="molecule type" value="Genomic_DNA"/>
</dbReference>
<dbReference type="Pfam" id="PF14698">
    <property type="entry name" value="ASL_C2"/>
    <property type="match status" value="1"/>
</dbReference>
<dbReference type="PROSITE" id="PS00163">
    <property type="entry name" value="FUMARATE_LYASES"/>
    <property type="match status" value="1"/>
</dbReference>
<comment type="subcellular location">
    <subcellularLocation>
        <location evidence="5">Cytoplasm</location>
    </subcellularLocation>
</comment>
<dbReference type="NCBIfam" id="TIGR00838">
    <property type="entry name" value="argH"/>
    <property type="match status" value="1"/>
</dbReference>
<dbReference type="FunFam" id="1.10.40.30:FF:000001">
    <property type="entry name" value="Argininosuccinate lyase"/>
    <property type="match status" value="1"/>
</dbReference>
<dbReference type="STRING" id="1006576.DTL3_1461"/>
<comment type="catalytic activity">
    <reaction evidence="5">
        <text>2-(N(omega)-L-arginino)succinate = fumarate + L-arginine</text>
        <dbReference type="Rhea" id="RHEA:24020"/>
        <dbReference type="ChEBI" id="CHEBI:29806"/>
        <dbReference type="ChEBI" id="CHEBI:32682"/>
        <dbReference type="ChEBI" id="CHEBI:57472"/>
        <dbReference type="EC" id="4.3.2.1"/>
    </reaction>
</comment>
<evidence type="ECO:0000313" key="8">
    <source>
        <dbReference type="EMBL" id="CEP78753.1"/>
    </source>
</evidence>
<protein>
    <recommendedName>
        <fullName evidence="2 5">Argininosuccinate lyase</fullName>
        <shortName evidence="5">ASAL</shortName>
        <ecNumber evidence="2 5">4.3.2.1</ecNumber>
    </recommendedName>
    <alternativeName>
        <fullName evidence="5">Arginosuccinase</fullName>
    </alternativeName>
</protein>
<sequence length="440" mass="50237">MKLWGGRFDKGTNPEMEIFNSSISVDIRLLPYEVDVSIAHAAGLNKAGVLNDQEFNIIKTGLEEIKKIKFENIPDIEDVHTLIEELLFEKIGSTAKKLHTGRSRNDLIATDERLYLKKEVKEIIGLLEEVNDVLNDLSEKYRNTLFPGYTHLQRAQPITFSHHLLAYVEMFDRDISRLNDLYKRIDVMPLGSGALAGTSFDIDRTYVASLLGFKEISNNSIDAVSDRDFIIEFLSSSSLIMMHLSRFCEEIILWSTQEFNFIELDENYSTGSSIMPQKKNPDSAELIRGKTGRVYGNLITLLTVMKGLPLAYNKDMQEDKEPMFDTIDTLKGCLKIFIGMIKSMKIKNKNMEKATKSGYMNATDLADYLVKKGLPFRDAHEVVGKIVRYAIEKNSPLEKLSLEEFKKFSNLINEDVYEILDLENILKNRKTIGSAKWEEI</sequence>
<dbReference type="InterPro" id="IPR022761">
    <property type="entry name" value="Fumarate_lyase_N"/>
</dbReference>
<dbReference type="InterPro" id="IPR000362">
    <property type="entry name" value="Fumarate_lyase_fam"/>
</dbReference>
<dbReference type="CDD" id="cd01359">
    <property type="entry name" value="Argininosuccinate_lyase"/>
    <property type="match status" value="1"/>
</dbReference>
<dbReference type="InterPro" id="IPR008948">
    <property type="entry name" value="L-Aspartase-like"/>
</dbReference>
<evidence type="ECO:0000259" key="6">
    <source>
        <dbReference type="Pfam" id="PF00206"/>
    </source>
</evidence>
<dbReference type="PANTHER" id="PTHR43814:SF1">
    <property type="entry name" value="ARGININOSUCCINATE LYASE"/>
    <property type="match status" value="1"/>
</dbReference>
<dbReference type="OrthoDB" id="9769623at2"/>
<dbReference type="InterPro" id="IPR029419">
    <property type="entry name" value="Arg_succ_lyase_C"/>
</dbReference>
<dbReference type="PANTHER" id="PTHR43814">
    <property type="entry name" value="ARGININOSUCCINATE LYASE"/>
    <property type="match status" value="1"/>
</dbReference>
<reference evidence="9" key="1">
    <citation type="submission" date="2014-11" db="EMBL/GenBank/DDBJ databases">
        <authorList>
            <person name="Wibberg D."/>
        </authorList>
    </citation>
    <scope>NUCLEOTIDE SEQUENCE [LARGE SCALE GENOMIC DNA]</scope>
    <source>
        <strain evidence="9">L3</strain>
    </source>
</reference>
<keyword evidence="5 8" id="KW-0456">Lyase</keyword>
<feature type="domain" description="Fumarate lyase N-terminal" evidence="6">
    <location>
        <begin position="6"/>
        <end position="296"/>
    </location>
</feature>
<dbReference type="Gene3D" id="1.10.40.30">
    <property type="entry name" value="Fumarase/aspartase (C-terminal domain)"/>
    <property type="match status" value="1"/>
</dbReference>
<keyword evidence="4 5" id="KW-0028">Amino-acid biosynthesis</keyword>
<dbReference type="PRINTS" id="PR00149">
    <property type="entry name" value="FUMRATELYASE"/>
</dbReference>
<evidence type="ECO:0000256" key="3">
    <source>
        <dbReference type="ARBA" id="ARBA00022571"/>
    </source>
</evidence>
<dbReference type="RefSeq" id="WP_045088141.1">
    <property type="nucleotide sequence ID" value="NZ_LN824141.1"/>
</dbReference>
<evidence type="ECO:0000313" key="9">
    <source>
        <dbReference type="Proteomes" id="UP000032809"/>
    </source>
</evidence>
<dbReference type="SUPFAM" id="SSF48557">
    <property type="entry name" value="L-aspartase-like"/>
    <property type="match status" value="1"/>
</dbReference>
<evidence type="ECO:0000256" key="1">
    <source>
        <dbReference type="ARBA" id="ARBA00004941"/>
    </source>
</evidence>
<comment type="pathway">
    <text evidence="1 5">Amino-acid biosynthesis; L-arginine biosynthesis; L-arginine from L-ornithine and carbamoyl phosphate: step 3/3.</text>
</comment>
<proteinExistence type="inferred from homology"/>
<name>A0A0C7NZP4_DEFTU</name>
<dbReference type="Gene3D" id="1.20.200.10">
    <property type="entry name" value="Fumarase/aspartase (Central domain)"/>
    <property type="match status" value="1"/>
</dbReference>
<gene>
    <name evidence="5 8" type="primary">argH</name>
    <name evidence="8" type="ORF">DTL3_1461</name>
</gene>
<dbReference type="AlphaFoldDB" id="A0A0C7NZP4"/>
<dbReference type="FunFam" id="1.20.200.10:FF:000002">
    <property type="entry name" value="Argininosuccinate lyase"/>
    <property type="match status" value="1"/>
</dbReference>
<comment type="similarity">
    <text evidence="5">Belongs to the lyase 1 family. Argininosuccinate lyase subfamily.</text>
</comment>
<dbReference type="GO" id="GO:0042450">
    <property type="term" value="P:L-arginine biosynthetic process via ornithine"/>
    <property type="evidence" value="ECO:0007669"/>
    <property type="project" value="UniProtKB-UniRule"/>
</dbReference>
<evidence type="ECO:0000256" key="5">
    <source>
        <dbReference type="HAMAP-Rule" id="MF_00006"/>
    </source>
</evidence>
<dbReference type="InterPro" id="IPR009049">
    <property type="entry name" value="Argininosuccinate_lyase"/>
</dbReference>
<dbReference type="GO" id="GO:0005829">
    <property type="term" value="C:cytosol"/>
    <property type="evidence" value="ECO:0007669"/>
    <property type="project" value="TreeGrafter"/>
</dbReference>
<accession>A0A0C7NZP4</accession>
<dbReference type="HOGENOM" id="CLU_027272_2_3_0"/>
<organism evidence="8 9">
    <name type="scientific">Defluviitoga tunisiensis</name>
    <dbReference type="NCBI Taxonomy" id="1006576"/>
    <lineage>
        <taxon>Bacteria</taxon>
        <taxon>Thermotogati</taxon>
        <taxon>Thermotogota</taxon>
        <taxon>Thermotogae</taxon>
        <taxon>Petrotogales</taxon>
        <taxon>Petrotogaceae</taxon>
        <taxon>Defluviitoga</taxon>
    </lineage>
</organism>
<dbReference type="InterPro" id="IPR024083">
    <property type="entry name" value="Fumarase/histidase_N"/>
</dbReference>
<dbReference type="Gene3D" id="1.10.275.10">
    <property type="entry name" value="Fumarase/aspartase (N-terminal domain)"/>
    <property type="match status" value="1"/>
</dbReference>
<dbReference type="HAMAP" id="MF_00006">
    <property type="entry name" value="Arg_succ_lyase"/>
    <property type="match status" value="1"/>
</dbReference>
<evidence type="ECO:0000256" key="2">
    <source>
        <dbReference type="ARBA" id="ARBA00012338"/>
    </source>
</evidence>
<dbReference type="PRINTS" id="PR00145">
    <property type="entry name" value="ARGSUCLYASE"/>
</dbReference>
<keyword evidence="3 5" id="KW-0055">Arginine biosynthesis</keyword>
<keyword evidence="5" id="KW-0963">Cytoplasm</keyword>
<dbReference type="EC" id="4.3.2.1" evidence="2 5"/>
<dbReference type="Pfam" id="PF00206">
    <property type="entry name" value="Lyase_1"/>
    <property type="match status" value="1"/>
</dbReference>
<dbReference type="PATRIC" id="fig|1006576.9.peg.1457"/>
<keyword evidence="9" id="KW-1185">Reference proteome</keyword>
<dbReference type="Proteomes" id="UP000032809">
    <property type="component" value="Chromosome I"/>
</dbReference>
<evidence type="ECO:0000259" key="7">
    <source>
        <dbReference type="Pfam" id="PF14698"/>
    </source>
</evidence>